<dbReference type="AlphaFoldDB" id="A0A1M5VMI8"/>
<proteinExistence type="predicted"/>
<dbReference type="Pfam" id="PF18065">
    <property type="entry name" value="PatG_C"/>
    <property type="match status" value="1"/>
</dbReference>
<dbReference type="RefSeq" id="WP_073602210.1">
    <property type="nucleotide sequence ID" value="NZ_FQXZ01000005.1"/>
</dbReference>
<feature type="compositionally biased region" description="Polar residues" evidence="1">
    <location>
        <begin position="34"/>
        <end position="45"/>
    </location>
</feature>
<evidence type="ECO:0008006" key="6">
    <source>
        <dbReference type="Google" id="ProtNLM"/>
    </source>
</evidence>
<dbReference type="InterPro" id="IPR040483">
    <property type="entry name" value="PatG_dom"/>
</dbReference>
<organism evidence="4 5">
    <name type="scientific">Vibrio aerogenes CECT 7868</name>
    <dbReference type="NCBI Taxonomy" id="1216006"/>
    <lineage>
        <taxon>Bacteria</taxon>
        <taxon>Pseudomonadati</taxon>
        <taxon>Pseudomonadota</taxon>
        <taxon>Gammaproteobacteria</taxon>
        <taxon>Vibrionales</taxon>
        <taxon>Vibrionaceae</taxon>
        <taxon>Vibrio</taxon>
    </lineage>
</organism>
<evidence type="ECO:0000259" key="3">
    <source>
        <dbReference type="Pfam" id="PF18065"/>
    </source>
</evidence>
<dbReference type="EMBL" id="FQXZ01000005">
    <property type="protein sequence ID" value="SHH76461.1"/>
    <property type="molecule type" value="Genomic_DNA"/>
</dbReference>
<evidence type="ECO:0000256" key="1">
    <source>
        <dbReference type="SAM" id="MobiDB-lite"/>
    </source>
</evidence>
<feature type="region of interest" description="Disordered" evidence="1">
    <location>
        <begin position="1"/>
        <end position="48"/>
    </location>
</feature>
<dbReference type="OrthoDB" id="4174481at2"/>
<reference evidence="4 5" key="1">
    <citation type="submission" date="2016-11" db="EMBL/GenBank/DDBJ databases">
        <authorList>
            <person name="Jaros S."/>
            <person name="Januszkiewicz K."/>
            <person name="Wedrychowicz H."/>
        </authorList>
    </citation>
    <scope>NUCLEOTIDE SEQUENCE [LARGE SCALE GENOMIC DNA]</scope>
    <source>
        <strain evidence="4 5">CECT 7868</strain>
    </source>
</reference>
<dbReference type="STRING" id="1216006.VA7868_00446"/>
<evidence type="ECO:0000259" key="2">
    <source>
        <dbReference type="Pfam" id="PF18047"/>
    </source>
</evidence>
<protein>
    <recommendedName>
        <fullName evidence="6">PatG domain-containing protein</fullName>
    </recommendedName>
</protein>
<keyword evidence="5" id="KW-1185">Reference proteome</keyword>
<evidence type="ECO:0000313" key="5">
    <source>
        <dbReference type="Proteomes" id="UP000184608"/>
    </source>
</evidence>
<gene>
    <name evidence="4" type="ORF">VA7868_00446</name>
</gene>
<dbReference type="InterPro" id="IPR040636">
    <property type="entry name" value="PatG_C"/>
</dbReference>
<dbReference type="Pfam" id="PF18047">
    <property type="entry name" value="PatG_D"/>
    <property type="match status" value="1"/>
</dbReference>
<accession>A0A1M5VMI8</accession>
<sequence>MSVPEQSPEISSPQDGAPAITPQVNAPAPATPGVSESSPVQSSMVQKAAVDEVAVAAETPVTAPEPPAPVIPAPPVPQPVYVAGKLRVVFPDKGLEKECEAAAQEISSQTGKTVAPYDYGTIFGYQTDPSQQNGAYSSRKTKPYRYIAEQINWVLSVDEQDVYLVRPNSVVELNEFIDYLATVEQSDGQLPHLLCVLIGEQQGTAQSDNLDQSLLPVIHCRHIFAFNADPQTIKDKIDHTGENTTTTAITNLLELMETRKNLGNSDFLRAKNFLTFRYPEIYQIQSDASGSRLSSGSHSQGDAAFLLNIQIEYAPSTSNQTLVNVIFHYQKAVSGRLFSYYASVDVTGLFPYLNTPLTDYIPAQP</sequence>
<feature type="compositionally biased region" description="Polar residues" evidence="1">
    <location>
        <begin position="1"/>
        <end position="14"/>
    </location>
</feature>
<evidence type="ECO:0000313" key="4">
    <source>
        <dbReference type="EMBL" id="SHH76461.1"/>
    </source>
</evidence>
<feature type="domain" description="PatG C-terminal" evidence="3">
    <location>
        <begin position="242"/>
        <end position="360"/>
    </location>
</feature>
<dbReference type="Proteomes" id="UP000184608">
    <property type="component" value="Unassembled WGS sequence"/>
</dbReference>
<feature type="domain" description="PatG" evidence="2">
    <location>
        <begin position="80"/>
        <end position="185"/>
    </location>
</feature>
<name>A0A1M5VMI8_9VIBR</name>